<keyword evidence="3" id="KW-0539">Nucleus</keyword>
<evidence type="ECO:0000313" key="6">
    <source>
        <dbReference type="EMBL" id="KAB0794129.1"/>
    </source>
</evidence>
<dbReference type="InterPro" id="IPR006600">
    <property type="entry name" value="HTH_CenpB_DNA-bd_dom"/>
</dbReference>
<evidence type="ECO:0000256" key="2">
    <source>
        <dbReference type="ARBA" id="ARBA00023125"/>
    </source>
</evidence>
<evidence type="ECO:0000256" key="3">
    <source>
        <dbReference type="ARBA" id="ARBA00023242"/>
    </source>
</evidence>
<sequence>MEVLRDAIVQNMESMYREIREIDITGCLVFLSQLSDFNPAVTPTTGSTLSNMCELVVLRDNIALTELPRTLEHRIMNKSLIYCDLRANIYTLSEELCNYIRLCESTMGSIMDTINVLCELDVSAPTPEVIDFMHNNLNISVHQFTAVIKMPRTYIRKTARSSWTEDSMKRALTEIAQNKITIRKAAIMYSVPYGTLQDRLKGRYQSKKMKLGRRTVFSEAEELEIAQTILELSKAFYGLTPTSIRELVYSFAEKNGVANRFNVETKKCGKDWLYSFMKRHPKLSLRKPEATSLNRVTAFNRQEVEIFYNNLETLYGRFHFESHHIFNVDETGVSTVHVPRRIVAQKGLKQVGAITSGERGQTTTVICAFSASGQYIPPMFIFKRKRMEEGLEKNGPVGASYRCSPSGWVTEQLFYEWLVHFQKHVNASKDHPVLLILDNYSTHSTVISYNFCRNSGIHIVSLPPHTSHRLQPLDVTFYGPLKSAYYQECDKFMKNKHYERINTTDIAELFRGAFNRTATVEKAVNGFTTTGIFPLNRDIFNNEIESVSQSDVTDDEDKTIVMKKKLNGSTTFQELCQIPTPKTRLNNRRKQHSQILTSTPLKEDLEEKERKRKNKSAVRVKKTIAGDENKTDKNIKKKPKEQENEICSVCDEFGQNGVHDHVPVCT</sequence>
<protein>
    <recommendedName>
        <fullName evidence="5">HTH CENPB-type domain-containing protein</fullName>
    </recommendedName>
</protein>
<dbReference type="GO" id="GO:0005634">
    <property type="term" value="C:nucleus"/>
    <property type="evidence" value="ECO:0007669"/>
    <property type="project" value="UniProtKB-SubCell"/>
</dbReference>
<dbReference type="GO" id="GO:0003677">
    <property type="term" value="F:DNA binding"/>
    <property type="evidence" value="ECO:0007669"/>
    <property type="project" value="UniProtKB-KW"/>
</dbReference>
<feature type="domain" description="HTH CENPB-type" evidence="5">
    <location>
        <begin position="209"/>
        <end position="286"/>
    </location>
</feature>
<comment type="subcellular location">
    <subcellularLocation>
        <location evidence="1">Nucleus</location>
    </subcellularLocation>
</comment>
<dbReference type="InterPro" id="IPR004875">
    <property type="entry name" value="DDE_SF_endonuclease_dom"/>
</dbReference>
<dbReference type="SUPFAM" id="SSF46689">
    <property type="entry name" value="Homeodomain-like"/>
    <property type="match status" value="1"/>
</dbReference>
<proteinExistence type="predicted"/>
<feature type="region of interest" description="Disordered" evidence="4">
    <location>
        <begin position="624"/>
        <end position="643"/>
    </location>
</feature>
<dbReference type="Gene3D" id="1.10.10.60">
    <property type="entry name" value="Homeodomain-like"/>
    <property type="match status" value="1"/>
</dbReference>
<dbReference type="Proteomes" id="UP000327044">
    <property type="component" value="Unassembled WGS sequence"/>
</dbReference>
<dbReference type="PROSITE" id="PS51253">
    <property type="entry name" value="HTH_CENPB"/>
    <property type="match status" value="1"/>
</dbReference>
<dbReference type="InterPro" id="IPR050863">
    <property type="entry name" value="CenT-Element_Derived"/>
</dbReference>
<name>A0A5N4AA15_PHOPY</name>
<dbReference type="Pfam" id="PF03184">
    <property type="entry name" value="DDE_1"/>
    <property type="match status" value="1"/>
</dbReference>
<gene>
    <name evidence="6" type="ORF">PPYR_13749</name>
</gene>
<evidence type="ECO:0000256" key="1">
    <source>
        <dbReference type="ARBA" id="ARBA00004123"/>
    </source>
</evidence>
<feature type="compositionally biased region" description="Basic and acidic residues" evidence="4">
    <location>
        <begin position="624"/>
        <end position="634"/>
    </location>
</feature>
<organism evidence="6 7">
    <name type="scientific">Photinus pyralis</name>
    <name type="common">Common eastern firefly</name>
    <name type="synonym">Lampyris pyralis</name>
    <dbReference type="NCBI Taxonomy" id="7054"/>
    <lineage>
        <taxon>Eukaryota</taxon>
        <taxon>Metazoa</taxon>
        <taxon>Ecdysozoa</taxon>
        <taxon>Arthropoda</taxon>
        <taxon>Hexapoda</taxon>
        <taxon>Insecta</taxon>
        <taxon>Pterygota</taxon>
        <taxon>Neoptera</taxon>
        <taxon>Endopterygota</taxon>
        <taxon>Coleoptera</taxon>
        <taxon>Polyphaga</taxon>
        <taxon>Elateriformia</taxon>
        <taxon>Elateroidea</taxon>
        <taxon>Lampyridae</taxon>
        <taxon>Lampyrinae</taxon>
        <taxon>Photinus</taxon>
    </lineage>
</organism>
<keyword evidence="2" id="KW-0238">DNA-binding</keyword>
<dbReference type="Pfam" id="PF05225">
    <property type="entry name" value="HTH_psq"/>
    <property type="match status" value="1"/>
</dbReference>
<dbReference type="PANTHER" id="PTHR19303">
    <property type="entry name" value="TRANSPOSON"/>
    <property type="match status" value="1"/>
</dbReference>
<dbReference type="EMBL" id="VVIM01000009">
    <property type="protein sequence ID" value="KAB0794129.1"/>
    <property type="molecule type" value="Genomic_DNA"/>
</dbReference>
<dbReference type="InterPro" id="IPR009057">
    <property type="entry name" value="Homeodomain-like_sf"/>
</dbReference>
<keyword evidence="7" id="KW-1185">Reference proteome</keyword>
<reference evidence="6 7" key="1">
    <citation type="journal article" date="2018" name="Elife">
        <title>Firefly genomes illuminate parallel origins of bioluminescence in beetles.</title>
        <authorList>
            <person name="Fallon T.R."/>
            <person name="Lower S.E."/>
            <person name="Chang C.H."/>
            <person name="Bessho-Uehara M."/>
            <person name="Martin G.J."/>
            <person name="Bewick A.J."/>
            <person name="Behringer M."/>
            <person name="Debat H.J."/>
            <person name="Wong I."/>
            <person name="Day J.C."/>
            <person name="Suvorov A."/>
            <person name="Silva C.J."/>
            <person name="Stanger-Hall K.F."/>
            <person name="Hall D.W."/>
            <person name="Schmitz R.J."/>
            <person name="Nelson D.R."/>
            <person name="Lewis S.M."/>
            <person name="Shigenobu S."/>
            <person name="Bybee S.M."/>
            <person name="Larracuente A.M."/>
            <person name="Oba Y."/>
            <person name="Weng J.K."/>
        </authorList>
    </citation>
    <scope>NUCLEOTIDE SEQUENCE [LARGE SCALE GENOMIC DNA]</scope>
    <source>
        <strain evidence="6">1611_PpyrPB1</strain>
        <tissue evidence="6">Whole body</tissue>
    </source>
</reference>
<accession>A0A5N4AA15</accession>
<dbReference type="InParanoid" id="A0A5N4AA15"/>
<evidence type="ECO:0000259" key="5">
    <source>
        <dbReference type="PROSITE" id="PS51253"/>
    </source>
</evidence>
<evidence type="ECO:0000313" key="7">
    <source>
        <dbReference type="Proteomes" id="UP000327044"/>
    </source>
</evidence>
<dbReference type="InterPro" id="IPR036397">
    <property type="entry name" value="RNaseH_sf"/>
</dbReference>
<dbReference type="InterPro" id="IPR007889">
    <property type="entry name" value="HTH_Psq"/>
</dbReference>
<comment type="caution">
    <text evidence="6">The sequence shown here is derived from an EMBL/GenBank/DDBJ whole genome shotgun (WGS) entry which is preliminary data.</text>
</comment>
<dbReference type="Gene3D" id="3.30.420.10">
    <property type="entry name" value="Ribonuclease H-like superfamily/Ribonuclease H"/>
    <property type="match status" value="1"/>
</dbReference>
<evidence type="ECO:0000256" key="4">
    <source>
        <dbReference type="SAM" id="MobiDB-lite"/>
    </source>
</evidence>
<dbReference type="AlphaFoldDB" id="A0A5N4AA15"/>
<dbReference type="PANTHER" id="PTHR19303:SF71">
    <property type="entry name" value="ZINC FINGER PHD-TYPE DOMAIN-CONTAINING PROTEIN"/>
    <property type="match status" value="1"/>
</dbReference>